<evidence type="ECO:0000313" key="1">
    <source>
        <dbReference type="EMBL" id="KAG0664264.1"/>
    </source>
</evidence>
<sequence>MTPPVLRSLGTGYQWPKALSDIDVAPNSGAGRALRDALDKAGIDDDTPEISRTPKEQSLYRMVRMPLSSSIGGVGAFSLLTRSLSHVVQMDMHRYYTGNDGKPRDRHLRAELDEQHGATKHVFKTRDGKTPSINVKHDHKKGKLTYTDLPTAAGSSDLESRFGGLRGANTGNGGGGLCTCPLCVENAPQTQPQSGCQCPICLPALLNGLGGGNARLLTNAGDVDPVAPNSPRTLQDLMDLLSVHKPGKKIIQVAGDLDIVQTKVCMLPIELGETGPGLMVVCAGGLPDQKRILQNPLLNEDWAVGPRRPGRQHLLLKISKKVHIHVHFVLQIPVANTDDDF</sequence>
<organism evidence="1 2">
    <name type="scientific">Rhodotorula mucilaginosa</name>
    <name type="common">Yeast</name>
    <name type="synonym">Rhodotorula rubra</name>
    <dbReference type="NCBI Taxonomy" id="5537"/>
    <lineage>
        <taxon>Eukaryota</taxon>
        <taxon>Fungi</taxon>
        <taxon>Dikarya</taxon>
        <taxon>Basidiomycota</taxon>
        <taxon>Pucciniomycotina</taxon>
        <taxon>Microbotryomycetes</taxon>
        <taxon>Sporidiobolales</taxon>
        <taxon>Sporidiobolaceae</taxon>
        <taxon>Rhodotorula</taxon>
    </lineage>
</organism>
<comment type="caution">
    <text evidence="1">The sequence shown here is derived from an EMBL/GenBank/DDBJ whole genome shotgun (WGS) entry which is preliminary data.</text>
</comment>
<keyword evidence="2" id="KW-1185">Reference proteome</keyword>
<dbReference type="Proteomes" id="UP000777482">
    <property type="component" value="Unassembled WGS sequence"/>
</dbReference>
<proteinExistence type="predicted"/>
<protein>
    <submittedName>
        <fullName evidence="1">Uncharacterized protein</fullName>
    </submittedName>
</protein>
<dbReference type="OrthoDB" id="2520609at2759"/>
<dbReference type="EMBL" id="PUHQ01000015">
    <property type="protein sequence ID" value="KAG0664264.1"/>
    <property type="molecule type" value="Genomic_DNA"/>
</dbReference>
<dbReference type="AlphaFoldDB" id="A0A9P6W5C4"/>
<name>A0A9P6W5C4_RHOMI</name>
<evidence type="ECO:0000313" key="2">
    <source>
        <dbReference type="Proteomes" id="UP000777482"/>
    </source>
</evidence>
<accession>A0A9P6W5C4</accession>
<gene>
    <name evidence="1" type="ORF">C6P46_001728</name>
</gene>
<reference evidence="1 2" key="1">
    <citation type="submission" date="2020-11" db="EMBL/GenBank/DDBJ databases">
        <title>Kefir isolates.</title>
        <authorList>
            <person name="Marcisauskas S."/>
            <person name="Kim Y."/>
            <person name="Blasche S."/>
        </authorList>
    </citation>
    <scope>NUCLEOTIDE SEQUENCE [LARGE SCALE GENOMIC DNA]</scope>
    <source>
        <strain evidence="1 2">KR</strain>
    </source>
</reference>